<keyword evidence="3" id="KW-1185">Reference proteome</keyword>
<evidence type="ECO:0008006" key="4">
    <source>
        <dbReference type="Google" id="ProtNLM"/>
    </source>
</evidence>
<evidence type="ECO:0000256" key="1">
    <source>
        <dbReference type="SAM" id="MobiDB-lite"/>
    </source>
</evidence>
<dbReference type="RefSeq" id="WP_163229437.1">
    <property type="nucleotide sequence ID" value="NZ_WHZW01000003.1"/>
</dbReference>
<evidence type="ECO:0000313" key="2">
    <source>
        <dbReference type="EMBL" id="NEG88787.1"/>
    </source>
</evidence>
<accession>A0A6N9Z2C6</accession>
<gene>
    <name evidence="2" type="ORF">GFD25_01935</name>
</gene>
<feature type="region of interest" description="Disordered" evidence="1">
    <location>
        <begin position="114"/>
        <end position="145"/>
    </location>
</feature>
<feature type="compositionally biased region" description="Basic and acidic residues" evidence="1">
    <location>
        <begin position="114"/>
        <end position="142"/>
    </location>
</feature>
<organism evidence="2 3">
    <name type="scientific">Bifidobacterium aerophilum</name>
    <dbReference type="NCBI Taxonomy" id="1798155"/>
    <lineage>
        <taxon>Bacteria</taxon>
        <taxon>Bacillati</taxon>
        <taxon>Actinomycetota</taxon>
        <taxon>Actinomycetes</taxon>
        <taxon>Bifidobacteriales</taxon>
        <taxon>Bifidobacteriaceae</taxon>
        <taxon>Bifidobacterium</taxon>
    </lineage>
</organism>
<dbReference type="SUPFAM" id="SSF52266">
    <property type="entry name" value="SGNH hydrolase"/>
    <property type="match status" value="2"/>
</dbReference>
<dbReference type="InterPro" id="IPR036514">
    <property type="entry name" value="SGNH_hydro_sf"/>
</dbReference>
<dbReference type="Gene3D" id="3.40.50.1110">
    <property type="entry name" value="SGNH hydrolase"/>
    <property type="match status" value="1"/>
</dbReference>
<dbReference type="AlphaFoldDB" id="A0A6N9Z2C6"/>
<feature type="region of interest" description="Disordered" evidence="1">
    <location>
        <begin position="282"/>
        <end position="306"/>
    </location>
</feature>
<name>A0A6N9Z2C6_9BIFI</name>
<sequence length="328" mass="35375">MDCNGKVLYAFGDSIIEGHTYPQRSCADVVADAEGIRLFKFARNGAAILPRPMTRPDLGGQIIDQCDEVPAGTPAPDVILFDGGTNDGYMDGIMDRLGAVINRAADGDDRMAVAGDRSRRTRGGDARDIVRRDDGASHDSVHSDSANGVACDCHFGDAATRDERSSDGCKQDSADDIAHGHADDHDVDGVAGHDALAFDRSTFAGCFEATIAEYRRRWPAARIVYVAVAKLAGVDMEIQLALRSIELDACRKWGVSVADVFDDADLDPRRAADRIAYSFDRNGSDGLPGTPQTVTYEHPEHQPSGTHPNLIAVERFYAPVIRRALCAL</sequence>
<comment type="caution">
    <text evidence="2">The sequence shown here is derived from an EMBL/GenBank/DDBJ whole genome shotgun (WGS) entry which is preliminary data.</text>
</comment>
<dbReference type="Proteomes" id="UP000469194">
    <property type="component" value="Unassembled WGS sequence"/>
</dbReference>
<protein>
    <recommendedName>
        <fullName evidence="4">SGNH hydrolase-type esterase domain-containing protein</fullName>
    </recommendedName>
</protein>
<proteinExistence type="predicted"/>
<reference evidence="2 3" key="1">
    <citation type="submission" date="2019-10" db="EMBL/GenBank/DDBJ databases">
        <title>Bifidobacterium from non-human primates.</title>
        <authorList>
            <person name="Modesto M."/>
        </authorList>
    </citation>
    <scope>NUCLEOTIDE SEQUENCE [LARGE SCALE GENOMIC DNA]</scope>
    <source>
        <strain evidence="2 3">TRE17</strain>
    </source>
</reference>
<dbReference type="EMBL" id="WHZW01000003">
    <property type="protein sequence ID" value="NEG88787.1"/>
    <property type="molecule type" value="Genomic_DNA"/>
</dbReference>
<evidence type="ECO:0000313" key="3">
    <source>
        <dbReference type="Proteomes" id="UP000469194"/>
    </source>
</evidence>